<dbReference type="SUPFAM" id="SSF48076">
    <property type="entry name" value="LigA subunit of an aromatic-ring-opening dioxygenase LigAB"/>
    <property type="match status" value="1"/>
</dbReference>
<organism evidence="2 3">
    <name type="scientific">Pigmentiphaga litoralis</name>
    <dbReference type="NCBI Taxonomy" id="516702"/>
    <lineage>
        <taxon>Bacteria</taxon>
        <taxon>Pseudomonadati</taxon>
        <taxon>Pseudomonadota</taxon>
        <taxon>Betaproteobacteria</taxon>
        <taxon>Burkholderiales</taxon>
        <taxon>Alcaligenaceae</taxon>
        <taxon>Pigmentiphaga</taxon>
    </lineage>
</organism>
<name>A0A7Y9IXM9_9BURK</name>
<gene>
    <name evidence="2" type="ORF">FHW18_003320</name>
</gene>
<evidence type="ECO:0000313" key="3">
    <source>
        <dbReference type="Proteomes" id="UP000542125"/>
    </source>
</evidence>
<accession>A0A7Y9IXM9</accession>
<comment type="caution">
    <text evidence="2">The sequence shown here is derived from an EMBL/GenBank/DDBJ whole genome shotgun (WGS) entry which is preliminary data.</text>
</comment>
<dbReference type="InterPro" id="IPR036622">
    <property type="entry name" value="LigA_sf"/>
</dbReference>
<keyword evidence="3" id="KW-1185">Reference proteome</keyword>
<dbReference type="RefSeq" id="WP_179587785.1">
    <property type="nucleotide sequence ID" value="NZ_JACBYR010000001.1"/>
</dbReference>
<dbReference type="Proteomes" id="UP000542125">
    <property type="component" value="Unassembled WGS sequence"/>
</dbReference>
<dbReference type="Pfam" id="PF07746">
    <property type="entry name" value="LigA"/>
    <property type="match status" value="1"/>
</dbReference>
<dbReference type="AlphaFoldDB" id="A0A7Y9IXM9"/>
<proteinExistence type="predicted"/>
<protein>
    <submittedName>
        <fullName evidence="2">Protocatechuate 4,5-dioxygenase alpha subunit</fullName>
    </submittedName>
</protein>
<feature type="domain" description="Extradiol ring-cleavage dioxygenase LigAB LigA subunit" evidence="1">
    <location>
        <begin position="29"/>
        <end position="115"/>
    </location>
</feature>
<evidence type="ECO:0000259" key="1">
    <source>
        <dbReference type="Pfam" id="PF07746"/>
    </source>
</evidence>
<dbReference type="EMBL" id="JACBYR010000001">
    <property type="protein sequence ID" value="NYE84049.1"/>
    <property type="molecule type" value="Genomic_DNA"/>
</dbReference>
<keyword evidence="2" id="KW-0223">Dioxygenase</keyword>
<dbReference type="GO" id="GO:0051213">
    <property type="term" value="F:dioxygenase activity"/>
    <property type="evidence" value="ECO:0007669"/>
    <property type="project" value="UniProtKB-KW"/>
</dbReference>
<reference evidence="2 3" key="1">
    <citation type="submission" date="2020-07" db="EMBL/GenBank/DDBJ databases">
        <title>Genomic Encyclopedia of Type Strains, Phase IV (KMG-V): Genome sequencing to study the core and pangenomes of soil and plant-associated prokaryotes.</title>
        <authorList>
            <person name="Whitman W."/>
        </authorList>
    </citation>
    <scope>NUCLEOTIDE SEQUENCE [LARGE SCALE GENOMIC DNA]</scope>
    <source>
        <strain evidence="2 3">SAS40</strain>
    </source>
</reference>
<dbReference type="Gene3D" id="1.10.700.10">
    <property type="entry name" value="Dioxygenase LigAB, LigA subunit"/>
    <property type="match status" value="1"/>
</dbReference>
<dbReference type="InterPro" id="IPR011986">
    <property type="entry name" value="Xdiol_dOase_LigA"/>
</dbReference>
<evidence type="ECO:0000313" key="2">
    <source>
        <dbReference type="EMBL" id="NYE84049.1"/>
    </source>
</evidence>
<sequence length="120" mass="13369">MTTPQRDRSRPINESLVFDLPLSWAGYRINKMCNSLTSPENRAAYQADEEAYLAAYDLSPEQKALVLARDFGGLLDAGANIYFLLKLGVVTGNGLYRMGASMRGETYEQFLETRNDHGAV</sequence>
<keyword evidence="2" id="KW-0560">Oxidoreductase</keyword>